<name>A0A1G2GU07_9BACT</name>
<dbReference type="Proteomes" id="UP000179106">
    <property type="component" value="Unassembled WGS sequence"/>
</dbReference>
<proteinExistence type="predicted"/>
<evidence type="ECO:0000313" key="1">
    <source>
        <dbReference type="EMBL" id="OGZ53674.1"/>
    </source>
</evidence>
<sequence>MIPEPITKLLAEIAGKVGGGCIDHKKEAEEDPEKCLTSLLLTINDRVTDRTNMLNSSIEYAFYSGTLKEAQQFLHQHKS</sequence>
<gene>
    <name evidence="1" type="ORF">A3B25_01355</name>
</gene>
<evidence type="ECO:0000313" key="2">
    <source>
        <dbReference type="Proteomes" id="UP000179106"/>
    </source>
</evidence>
<organism evidence="1 2">
    <name type="scientific">Candidatus Ryanbacteria bacterium RIFCSPLOWO2_01_FULL_48_26</name>
    <dbReference type="NCBI Taxonomy" id="1802126"/>
    <lineage>
        <taxon>Bacteria</taxon>
        <taxon>Candidatus Ryaniibacteriota</taxon>
    </lineage>
</organism>
<accession>A0A1G2GU07</accession>
<dbReference type="EMBL" id="MHNW01000014">
    <property type="protein sequence ID" value="OGZ53674.1"/>
    <property type="molecule type" value="Genomic_DNA"/>
</dbReference>
<protein>
    <submittedName>
        <fullName evidence="1">Uncharacterized protein</fullName>
    </submittedName>
</protein>
<reference evidence="1 2" key="1">
    <citation type="journal article" date="2016" name="Nat. Commun.">
        <title>Thousands of microbial genomes shed light on interconnected biogeochemical processes in an aquifer system.</title>
        <authorList>
            <person name="Anantharaman K."/>
            <person name="Brown C.T."/>
            <person name="Hug L.A."/>
            <person name="Sharon I."/>
            <person name="Castelle C.J."/>
            <person name="Probst A.J."/>
            <person name="Thomas B.C."/>
            <person name="Singh A."/>
            <person name="Wilkins M.J."/>
            <person name="Karaoz U."/>
            <person name="Brodie E.L."/>
            <person name="Williams K.H."/>
            <person name="Hubbard S.S."/>
            <person name="Banfield J.F."/>
        </authorList>
    </citation>
    <scope>NUCLEOTIDE SEQUENCE [LARGE SCALE GENOMIC DNA]</scope>
</reference>
<comment type="caution">
    <text evidence="1">The sequence shown here is derived from an EMBL/GenBank/DDBJ whole genome shotgun (WGS) entry which is preliminary data.</text>
</comment>
<dbReference type="AlphaFoldDB" id="A0A1G2GU07"/>